<feature type="transmembrane region" description="Helical" evidence="10">
    <location>
        <begin position="6"/>
        <end position="29"/>
    </location>
</feature>
<dbReference type="GO" id="GO:0015628">
    <property type="term" value="P:protein secretion by the type II secretion system"/>
    <property type="evidence" value="ECO:0007669"/>
    <property type="project" value="InterPro"/>
</dbReference>
<dbReference type="InterPro" id="IPR051621">
    <property type="entry name" value="T2SS_protein_J"/>
</dbReference>
<dbReference type="PANTHER" id="PTHR39583">
    <property type="entry name" value="TYPE II SECRETION SYSTEM PROTEIN J-RELATED"/>
    <property type="match status" value="1"/>
</dbReference>
<reference evidence="11" key="1">
    <citation type="submission" date="2020-09" db="EMBL/GenBank/DDBJ databases">
        <title>A novel bacterium of genus Neiella, isolated from South China Sea.</title>
        <authorList>
            <person name="Huang H."/>
            <person name="Mo K."/>
            <person name="Hu Y."/>
        </authorList>
    </citation>
    <scope>NUCLEOTIDE SEQUENCE</scope>
    <source>
        <strain evidence="11">HB171785</strain>
    </source>
</reference>
<dbReference type="Proteomes" id="UP000638014">
    <property type="component" value="Unassembled WGS sequence"/>
</dbReference>
<evidence type="ECO:0000256" key="6">
    <source>
        <dbReference type="ARBA" id="ARBA00022519"/>
    </source>
</evidence>
<dbReference type="InterPro" id="IPR045584">
    <property type="entry name" value="Pilin-like"/>
</dbReference>
<keyword evidence="9 10" id="KW-0472">Membrane</keyword>
<dbReference type="GO" id="GO:0005886">
    <property type="term" value="C:plasma membrane"/>
    <property type="evidence" value="ECO:0007669"/>
    <property type="project" value="UniProtKB-SubCell"/>
</dbReference>
<evidence type="ECO:0000256" key="7">
    <source>
        <dbReference type="ARBA" id="ARBA00022692"/>
    </source>
</evidence>
<dbReference type="EMBL" id="JACXAF010000028">
    <property type="protein sequence ID" value="MBD1391105.1"/>
    <property type="molecule type" value="Genomic_DNA"/>
</dbReference>
<protein>
    <recommendedName>
        <fullName evidence="3">Type II secretion system protein J</fullName>
    </recommendedName>
</protein>
<evidence type="ECO:0000256" key="1">
    <source>
        <dbReference type="ARBA" id="ARBA00004377"/>
    </source>
</evidence>
<dbReference type="Pfam" id="PF07963">
    <property type="entry name" value="N_methyl"/>
    <property type="match status" value="1"/>
</dbReference>
<evidence type="ECO:0000256" key="3">
    <source>
        <dbReference type="ARBA" id="ARBA00021539"/>
    </source>
</evidence>
<evidence type="ECO:0000256" key="2">
    <source>
        <dbReference type="ARBA" id="ARBA00011084"/>
    </source>
</evidence>
<gene>
    <name evidence="11" type="primary">gspJ</name>
    <name evidence="11" type="ORF">IC617_16880</name>
</gene>
<dbReference type="RefSeq" id="WP_191146166.1">
    <property type="nucleotide sequence ID" value="NZ_JACXAF010000028.1"/>
</dbReference>
<accession>A0A8J6R433</accession>
<evidence type="ECO:0000256" key="5">
    <source>
        <dbReference type="ARBA" id="ARBA00022481"/>
    </source>
</evidence>
<keyword evidence="12" id="KW-1185">Reference proteome</keyword>
<comment type="similarity">
    <text evidence="2">Belongs to the GSP J family.</text>
</comment>
<keyword evidence="7 10" id="KW-0812">Transmembrane</keyword>
<organism evidence="11 12">
    <name type="scientific">Neiella litorisoli</name>
    <dbReference type="NCBI Taxonomy" id="2771431"/>
    <lineage>
        <taxon>Bacteria</taxon>
        <taxon>Pseudomonadati</taxon>
        <taxon>Pseudomonadota</taxon>
        <taxon>Gammaproteobacteria</taxon>
        <taxon>Alteromonadales</taxon>
        <taxon>Echinimonadaceae</taxon>
        <taxon>Neiella</taxon>
    </lineage>
</organism>
<keyword evidence="5" id="KW-0488">Methylation</keyword>
<evidence type="ECO:0000256" key="10">
    <source>
        <dbReference type="SAM" id="Phobius"/>
    </source>
</evidence>
<dbReference type="InterPro" id="IPR012902">
    <property type="entry name" value="N_methyl_site"/>
</dbReference>
<proteinExistence type="inferred from homology"/>
<dbReference type="PANTHER" id="PTHR39583:SF2">
    <property type="entry name" value="TYPE II SECRETION SYSTEM PROTEIN J"/>
    <property type="match status" value="1"/>
</dbReference>
<evidence type="ECO:0000256" key="9">
    <source>
        <dbReference type="ARBA" id="ARBA00023136"/>
    </source>
</evidence>
<keyword evidence="4" id="KW-1003">Cell membrane</keyword>
<keyword evidence="8 10" id="KW-1133">Transmembrane helix</keyword>
<dbReference type="NCBIfam" id="TIGR01711">
    <property type="entry name" value="gspJ"/>
    <property type="match status" value="1"/>
</dbReference>
<dbReference type="Gene3D" id="3.10.610.10">
    <property type="entry name" value="GSPII I/J protein-like"/>
    <property type="match status" value="1"/>
</dbReference>
<dbReference type="PROSITE" id="PS00409">
    <property type="entry name" value="PROKAR_NTER_METHYL"/>
    <property type="match status" value="1"/>
</dbReference>
<dbReference type="Pfam" id="PF11612">
    <property type="entry name" value="T2SSJ"/>
    <property type="match status" value="1"/>
</dbReference>
<dbReference type="SUPFAM" id="SSF54523">
    <property type="entry name" value="Pili subunits"/>
    <property type="match status" value="1"/>
</dbReference>
<name>A0A8J6R433_9GAMM</name>
<comment type="caution">
    <text evidence="11">The sequence shown here is derived from an EMBL/GenBank/DDBJ whole genome shotgun (WGS) entry which is preliminary data.</text>
</comment>
<dbReference type="InterPro" id="IPR010055">
    <property type="entry name" value="T2SS_protein-GspJ"/>
</dbReference>
<dbReference type="GO" id="GO:0015627">
    <property type="term" value="C:type II protein secretion system complex"/>
    <property type="evidence" value="ECO:0007669"/>
    <property type="project" value="InterPro"/>
</dbReference>
<comment type="subcellular location">
    <subcellularLocation>
        <location evidence="1">Cell inner membrane</location>
        <topology evidence="1">Single-pass membrane protein</topology>
    </subcellularLocation>
</comment>
<evidence type="ECO:0000256" key="8">
    <source>
        <dbReference type="ARBA" id="ARBA00022989"/>
    </source>
</evidence>
<dbReference type="NCBIfam" id="TIGR02532">
    <property type="entry name" value="IV_pilin_GFxxxE"/>
    <property type="match status" value="1"/>
</dbReference>
<dbReference type="AlphaFoldDB" id="A0A8J6R433"/>
<dbReference type="Gene3D" id="2.10.70.20">
    <property type="entry name" value="gspk-gspi-gspj complex like domains"/>
    <property type="match status" value="1"/>
</dbReference>
<keyword evidence="6" id="KW-0997">Cell inner membrane</keyword>
<evidence type="ECO:0000256" key="4">
    <source>
        <dbReference type="ARBA" id="ARBA00022475"/>
    </source>
</evidence>
<evidence type="ECO:0000313" key="12">
    <source>
        <dbReference type="Proteomes" id="UP000638014"/>
    </source>
</evidence>
<evidence type="ECO:0000313" key="11">
    <source>
        <dbReference type="EMBL" id="MBD1391105.1"/>
    </source>
</evidence>
<sequence length="209" mass="23478">MNQRGFSLLEILVAVAIFSIIGIAAYGTLTTVQKADVRSQQYAEDFERLQRALWVMERDFMQATVRQVRLDGDAPSKVLFAHTRGSGETDSDTVAFTRGGWLNPFNQLPRGEVQGVVYRVEENQLQRLHTLYPDQAAGVEPKVRVLIDDIESFKVRLYVGESWVENWNKELTLPNAVEVTVNSKAFGTIRRVFLMTGAKLEQAPAATTT</sequence>